<feature type="binding site" evidence="10">
    <location>
        <position position="87"/>
    </location>
    <ligand>
        <name>ATP</name>
        <dbReference type="ChEBI" id="CHEBI:30616"/>
    </ligand>
</feature>
<organism evidence="14">
    <name type="scientific">Monodopsis sp. MarTras21</name>
    <dbReference type="NCBI Taxonomy" id="1745953"/>
    <lineage>
        <taxon>Eukaryota</taxon>
        <taxon>Sar</taxon>
        <taxon>Stramenopiles</taxon>
        <taxon>Ochrophyta</taxon>
        <taxon>Eustigmatophyceae</taxon>
        <taxon>Eustigmatales</taxon>
        <taxon>Monodopsidaceae</taxon>
        <taxon>Monodopsis</taxon>
    </lineage>
</organism>
<dbReference type="PANTHER" id="PTHR30612">
    <property type="entry name" value="SECA INNER MEMBRANE COMPONENT OF SEC PROTEIN SECRETION SYSTEM"/>
    <property type="match status" value="1"/>
</dbReference>
<dbReference type="PROSITE" id="PS01312">
    <property type="entry name" value="SECA"/>
    <property type="match status" value="1"/>
</dbReference>
<evidence type="ECO:0000259" key="13">
    <source>
        <dbReference type="PROSITE" id="PS51196"/>
    </source>
</evidence>
<keyword evidence="6 10" id="KW-0653">Protein transport</keyword>
<dbReference type="PROSITE" id="PS51192">
    <property type="entry name" value="HELICASE_ATP_BIND_1"/>
    <property type="match status" value="1"/>
</dbReference>
<dbReference type="InterPro" id="IPR014001">
    <property type="entry name" value="Helicase_ATP-bd"/>
</dbReference>
<evidence type="ECO:0000256" key="4">
    <source>
        <dbReference type="ARBA" id="ARBA00022741"/>
    </source>
</evidence>
<proteinExistence type="inferred from homology"/>
<dbReference type="GO" id="GO:0017038">
    <property type="term" value="P:protein import"/>
    <property type="evidence" value="ECO:0007669"/>
    <property type="project" value="InterPro"/>
</dbReference>
<feature type="domain" description="SecA family profile" evidence="13">
    <location>
        <begin position="3"/>
        <end position="666"/>
    </location>
</feature>
<evidence type="ECO:0000256" key="9">
    <source>
        <dbReference type="ARBA" id="ARBA00023136"/>
    </source>
</evidence>
<dbReference type="InterPro" id="IPR011116">
    <property type="entry name" value="SecA_Wing/Scaffold"/>
</dbReference>
<dbReference type="SUPFAM" id="SSF81767">
    <property type="entry name" value="Pre-protein crosslinking domain of SecA"/>
    <property type="match status" value="1"/>
</dbReference>
<gene>
    <name evidence="10 14" type="primary">secA</name>
</gene>
<dbReference type="Pfam" id="PF07517">
    <property type="entry name" value="SecA_DEAD"/>
    <property type="match status" value="1"/>
</dbReference>
<dbReference type="AlphaFoldDB" id="A0A1D8RDD7"/>
<dbReference type="GO" id="GO:0005524">
    <property type="term" value="F:ATP binding"/>
    <property type="evidence" value="ECO:0007669"/>
    <property type="project" value="UniProtKB-UniRule"/>
</dbReference>
<comment type="catalytic activity">
    <reaction evidence="10">
        <text>ATP + H2O + cellular proteinSide 1 = ADP + phosphate + cellular proteinSide 2.</text>
        <dbReference type="EC" id="7.4.2.8"/>
    </reaction>
</comment>
<accession>A0A1D8RDD7</accession>
<sequence length="869" mass="99256">MLLKINKIPTFFRQPKISPVYYDLVDKILSLESKISLLSDADIRHQMNILRKNFYDESKTSQNIVESFALTREVASRKLGLKHFETQLLGGLVLNDGKIAEMKTGEGKTLVATLPATYQALSGKGVHIVTVNEYLAKRDKELLQVVYQTLGFDIGLIRESMETIERQFNYACDITYTTNTEVGFDYLRDLMSDSVKNRVLRSFNYCLIDEVDSVLIDEAQTPLILSTPRPLTSDKYPKALWVAKQLVPNRHFTAKYRTKQASLTEEGYNFLAEIFQTDNLYDPKNPWLAFVENSLRALLFYQKDQDYIIQGNQIQIIDKFTGRVAKDRKWSDGLHQAIECKENVNVTPESQTLNSITYPKFFSLYKKLAGMTGTAKTSEQEFLEFYNLEVIVIPTKRPIKRKDLEDLIFETKKAKFKALVETITSSYSIGRPVLVGTTTIEDSEIIAETLRALGLEDCQLLNAKPENSESEAETVAQSGALNSVTIATNMAGRGTDIILGGNLKYIITDLLREIIYQMINFAPKNLSLSIGPSKLNKLLFDVKKLLEDFDSDLILNYFNEVTDIESNVPQTILDRRIKKLYLLLLGNSKFEWSKTRDLVCNLGGLLILGTSRHESRRIDNQLRGRSGRQGDPGESQFFISLEDDLVNRYDPNIFSPFIGRDNPSFFSGTDYIAVSKTFDALQDRVEKFLYENRKSSSAFEEIYEYHQRLYFIFRECILEYQNPLNLLLNLFSFTTINSLNEFQDIELYGSTIKNNNLTVTLNSTQYIYVAGLLSASAIISYNQIISNQYLNISKKLILEVMDQKWTEYGETISLSRDTIGLQAYAQRDPIIEYSRLCSQEFSGLIKETQSLIINSLINFSELNKTYLGI</sequence>
<dbReference type="Pfam" id="PF21090">
    <property type="entry name" value="P-loop_SecA"/>
    <property type="match status" value="1"/>
</dbReference>
<dbReference type="PANTHER" id="PTHR30612:SF0">
    <property type="entry name" value="CHLOROPLAST PROTEIN-TRANSPORTING ATPASE"/>
    <property type="match status" value="1"/>
</dbReference>
<dbReference type="SUPFAM" id="SSF81886">
    <property type="entry name" value="Helical scaffold and wing domains of SecA"/>
    <property type="match status" value="1"/>
</dbReference>
<name>A0A1D8RDD7_9STRA</name>
<dbReference type="GO" id="GO:0009570">
    <property type="term" value="C:chloroplast stroma"/>
    <property type="evidence" value="ECO:0007669"/>
    <property type="project" value="UniProtKB-SubCell"/>
</dbReference>
<evidence type="ECO:0000256" key="11">
    <source>
        <dbReference type="RuleBase" id="RU003874"/>
    </source>
</evidence>
<dbReference type="PRINTS" id="PR00906">
    <property type="entry name" value="SECA"/>
</dbReference>
<dbReference type="Gene3D" id="3.40.50.300">
    <property type="entry name" value="P-loop containing nucleotide triphosphate hydrolases"/>
    <property type="match status" value="2"/>
</dbReference>
<dbReference type="GO" id="GO:0009535">
    <property type="term" value="C:chloroplast thylakoid membrane"/>
    <property type="evidence" value="ECO:0007669"/>
    <property type="project" value="UniProtKB-SubCell"/>
</dbReference>
<dbReference type="SMART" id="SM00958">
    <property type="entry name" value="SecA_PP_bind"/>
    <property type="match status" value="1"/>
</dbReference>
<dbReference type="InterPro" id="IPR020937">
    <property type="entry name" value="SecA_CS"/>
</dbReference>
<geneLocation type="chloroplast" evidence="14"/>
<keyword evidence="7 10" id="KW-1278">Translocase</keyword>
<evidence type="ECO:0000256" key="2">
    <source>
        <dbReference type="ARBA" id="ARBA00007650"/>
    </source>
</evidence>
<dbReference type="EMBL" id="KX839260">
    <property type="protein sequence ID" value="AOW70740.1"/>
    <property type="molecule type" value="Genomic_DNA"/>
</dbReference>
<evidence type="ECO:0000259" key="12">
    <source>
        <dbReference type="PROSITE" id="PS51192"/>
    </source>
</evidence>
<comment type="similarity">
    <text evidence="2 10 11">Belongs to the SecA family.</text>
</comment>
<dbReference type="Gene3D" id="1.10.3060.10">
    <property type="entry name" value="Helical scaffold and wing domains of SecA"/>
    <property type="match status" value="1"/>
</dbReference>
<evidence type="ECO:0000256" key="8">
    <source>
        <dbReference type="ARBA" id="ARBA00023010"/>
    </source>
</evidence>
<keyword evidence="5 10" id="KW-0067">ATP-binding</keyword>
<evidence type="ECO:0000256" key="6">
    <source>
        <dbReference type="ARBA" id="ARBA00022927"/>
    </source>
</evidence>
<keyword evidence="14" id="KW-0934">Plastid</keyword>
<feature type="binding site" evidence="10">
    <location>
        <position position="496"/>
    </location>
    <ligand>
        <name>ATP</name>
        <dbReference type="ChEBI" id="CHEBI:30616"/>
    </ligand>
</feature>
<evidence type="ECO:0000256" key="10">
    <source>
        <dbReference type="HAMAP-Rule" id="MF_01382"/>
    </source>
</evidence>
<dbReference type="SMART" id="SM00957">
    <property type="entry name" value="SecA_DEAD"/>
    <property type="match status" value="1"/>
</dbReference>
<evidence type="ECO:0000256" key="3">
    <source>
        <dbReference type="ARBA" id="ARBA00022448"/>
    </source>
</evidence>
<reference evidence="14" key="1">
    <citation type="submission" date="2016-09" db="EMBL/GenBank/DDBJ databases">
        <title>The plastid genome of some eustigmatophyte algae harbours a bacteria-derived six-gene cluster for biosynthesis of a novel secondary metabolite.</title>
        <authorList>
            <person name="Yurchenko T."/>
            <person name="Sevcikova T."/>
            <person name="Strnad H."/>
            <person name="Butenko A."/>
            <person name="Elias M."/>
        </authorList>
    </citation>
    <scope>NUCLEOTIDE SEQUENCE</scope>
</reference>
<keyword evidence="4 10" id="KW-0547">Nucleotide-binding</keyword>
<dbReference type="Pfam" id="PF07516">
    <property type="entry name" value="SecA_SW"/>
    <property type="match status" value="1"/>
</dbReference>
<dbReference type="Gene3D" id="3.90.1440.10">
    <property type="entry name" value="SecA, preprotein cross-linking domain"/>
    <property type="match status" value="1"/>
</dbReference>
<dbReference type="CDD" id="cd18803">
    <property type="entry name" value="SF2_C_secA"/>
    <property type="match status" value="1"/>
</dbReference>
<keyword evidence="3 10" id="KW-0813">Transport</keyword>
<keyword evidence="14" id="KW-0150">Chloroplast</keyword>
<dbReference type="SUPFAM" id="SSF52540">
    <property type="entry name" value="P-loop containing nucleoside triphosphate hydrolases"/>
    <property type="match status" value="2"/>
</dbReference>
<feature type="binding site" evidence="10">
    <location>
        <begin position="105"/>
        <end position="109"/>
    </location>
    <ligand>
        <name>ATP</name>
        <dbReference type="ChEBI" id="CHEBI:30616"/>
    </ligand>
</feature>
<dbReference type="CDD" id="cd17928">
    <property type="entry name" value="DEXDc_SecA"/>
    <property type="match status" value="1"/>
</dbReference>
<dbReference type="InterPro" id="IPR027417">
    <property type="entry name" value="P-loop_NTPase"/>
</dbReference>
<dbReference type="InterPro" id="IPR000185">
    <property type="entry name" value="SecA"/>
</dbReference>
<evidence type="ECO:0000256" key="1">
    <source>
        <dbReference type="ARBA" id="ARBA00004170"/>
    </source>
</evidence>
<dbReference type="HAMAP" id="MF_01382">
    <property type="entry name" value="SecA"/>
    <property type="match status" value="1"/>
</dbReference>
<dbReference type="GO" id="GO:0065002">
    <property type="term" value="P:intracellular protein transmembrane transport"/>
    <property type="evidence" value="ECO:0007669"/>
    <property type="project" value="UniProtKB-UniRule"/>
</dbReference>
<feature type="domain" description="Helicase ATP-binding" evidence="12">
    <location>
        <begin position="89"/>
        <end position="248"/>
    </location>
</feature>
<dbReference type="EC" id="7.4.2.8" evidence="10"/>
<evidence type="ECO:0000256" key="7">
    <source>
        <dbReference type="ARBA" id="ARBA00022967"/>
    </source>
</evidence>
<comment type="subcellular location">
    <subcellularLocation>
        <location evidence="1">Membrane</location>
        <topology evidence="1">Peripheral membrane protein</topology>
    </subcellularLocation>
    <subcellularLocation>
        <location evidence="10">Plastid</location>
        <location evidence="10">Chloroplast stroma</location>
    </subcellularLocation>
    <subcellularLocation>
        <location evidence="10">Plastid</location>
        <location evidence="10">Chloroplast thylakoid membrane</location>
        <topology evidence="10">Peripheral membrane protein</topology>
    </subcellularLocation>
    <text evidence="10">A minor fraction is associated with the chloroplast thylakoid membrane.</text>
</comment>
<evidence type="ECO:0000313" key="14">
    <source>
        <dbReference type="EMBL" id="AOW70740.1"/>
    </source>
</evidence>
<evidence type="ECO:0000256" key="5">
    <source>
        <dbReference type="ARBA" id="ARBA00022840"/>
    </source>
</evidence>
<dbReference type="InterPro" id="IPR011130">
    <property type="entry name" value="SecA_preprotein_X-link_dom"/>
</dbReference>
<dbReference type="GO" id="GO:0008564">
    <property type="term" value="F:protein-exporting ATPase activity"/>
    <property type="evidence" value="ECO:0007669"/>
    <property type="project" value="UniProtKB-EC"/>
</dbReference>
<dbReference type="InterPro" id="IPR011115">
    <property type="entry name" value="SecA_DEAD"/>
</dbReference>
<dbReference type="InterPro" id="IPR036266">
    <property type="entry name" value="SecA_Wing/Scaffold_sf"/>
</dbReference>
<dbReference type="InterPro" id="IPR044722">
    <property type="entry name" value="SecA_SF2_C"/>
</dbReference>
<keyword evidence="8 10" id="KW-0811">Translocation</keyword>
<dbReference type="InterPro" id="IPR014018">
    <property type="entry name" value="SecA_motor_DEAD"/>
</dbReference>
<dbReference type="Pfam" id="PF01043">
    <property type="entry name" value="SecA_PP_bind"/>
    <property type="match status" value="1"/>
</dbReference>
<dbReference type="GO" id="GO:0006605">
    <property type="term" value="P:protein targeting"/>
    <property type="evidence" value="ECO:0007669"/>
    <property type="project" value="UniProtKB-UniRule"/>
</dbReference>
<dbReference type="InterPro" id="IPR036670">
    <property type="entry name" value="SecA_X-link_sf"/>
</dbReference>
<comment type="function">
    <text evidence="10">Has a central role in coupling the hydrolysis of ATP to the transfer of proteins across the thylakoid membrane.</text>
</comment>
<keyword evidence="10" id="KW-0793">Thylakoid</keyword>
<dbReference type="PROSITE" id="PS51196">
    <property type="entry name" value="SECA_MOTOR_DEAD"/>
    <property type="match status" value="1"/>
</dbReference>
<protein>
    <recommendedName>
        <fullName evidence="10 11">Protein translocase subunit SecA</fullName>
        <ecNumber evidence="10">7.4.2.8</ecNumber>
    </recommendedName>
</protein>
<keyword evidence="9 10" id="KW-0472">Membrane</keyword>
<dbReference type="NCBIfam" id="TIGR00963">
    <property type="entry name" value="secA"/>
    <property type="match status" value="1"/>
</dbReference>